<dbReference type="InterPro" id="IPR033270">
    <property type="entry name" value="VPRBP/DCAF1"/>
</dbReference>
<sequence length="128" mass="14852">MPSSNRDIVQELQEILRLWEEDQSVASKDPTPHLIKLCELFERETFNFLKKDPDPFDDRHPVTSEPECALGQILRALFKKDNFVTKLVNHYLRENYFTSLGLTQDSTDLNTAACRLLLDLLYGLDIPQ</sequence>
<comment type="subcellular location">
    <subcellularLocation>
        <location evidence="1">Nucleus</location>
    </subcellularLocation>
</comment>
<dbReference type="GO" id="GO:0016567">
    <property type="term" value="P:protein ubiquitination"/>
    <property type="evidence" value="ECO:0007669"/>
    <property type="project" value="InterPro"/>
</dbReference>
<dbReference type="AlphaFoldDB" id="A0AAW0WTW9"/>
<dbReference type="PANTHER" id="PTHR13129">
    <property type="entry name" value="VPRBP PROTEIN-RELATED"/>
    <property type="match status" value="1"/>
</dbReference>
<dbReference type="GO" id="GO:0005634">
    <property type="term" value="C:nucleus"/>
    <property type="evidence" value="ECO:0007669"/>
    <property type="project" value="UniProtKB-SubCell"/>
</dbReference>
<comment type="caution">
    <text evidence="3">The sequence shown here is derived from an EMBL/GenBank/DDBJ whole genome shotgun (WGS) entry which is preliminary data.</text>
</comment>
<dbReference type="PANTHER" id="PTHR13129:SF4">
    <property type="entry name" value="DDB1- AND CUL4-ASSOCIATED FACTOR 1"/>
    <property type="match status" value="1"/>
</dbReference>
<evidence type="ECO:0000256" key="1">
    <source>
        <dbReference type="ARBA" id="ARBA00004123"/>
    </source>
</evidence>
<gene>
    <name evidence="3" type="ORF">OTU49_007698</name>
</gene>
<dbReference type="Proteomes" id="UP001445076">
    <property type="component" value="Unassembled WGS sequence"/>
</dbReference>
<evidence type="ECO:0000313" key="3">
    <source>
        <dbReference type="EMBL" id="KAK8730915.1"/>
    </source>
</evidence>
<dbReference type="EMBL" id="JARKIK010000062">
    <property type="protein sequence ID" value="KAK8730915.1"/>
    <property type="molecule type" value="Genomic_DNA"/>
</dbReference>
<organism evidence="3 4">
    <name type="scientific">Cherax quadricarinatus</name>
    <name type="common">Australian red claw crayfish</name>
    <dbReference type="NCBI Taxonomy" id="27406"/>
    <lineage>
        <taxon>Eukaryota</taxon>
        <taxon>Metazoa</taxon>
        <taxon>Ecdysozoa</taxon>
        <taxon>Arthropoda</taxon>
        <taxon>Crustacea</taxon>
        <taxon>Multicrustacea</taxon>
        <taxon>Malacostraca</taxon>
        <taxon>Eumalacostraca</taxon>
        <taxon>Eucarida</taxon>
        <taxon>Decapoda</taxon>
        <taxon>Pleocyemata</taxon>
        <taxon>Astacidea</taxon>
        <taxon>Parastacoidea</taxon>
        <taxon>Parastacidae</taxon>
        <taxon>Cherax</taxon>
    </lineage>
</organism>
<reference evidence="3 4" key="1">
    <citation type="journal article" date="2024" name="BMC Genomics">
        <title>Genome assembly of redclaw crayfish (Cherax quadricarinatus) provides insights into its immune adaptation and hypoxia tolerance.</title>
        <authorList>
            <person name="Liu Z."/>
            <person name="Zheng J."/>
            <person name="Li H."/>
            <person name="Fang K."/>
            <person name="Wang S."/>
            <person name="He J."/>
            <person name="Zhou D."/>
            <person name="Weng S."/>
            <person name="Chi M."/>
            <person name="Gu Z."/>
            <person name="He J."/>
            <person name="Li F."/>
            <person name="Wang M."/>
        </authorList>
    </citation>
    <scope>NUCLEOTIDE SEQUENCE [LARGE SCALE GENOMIC DNA]</scope>
    <source>
        <strain evidence="3">ZL_2023a</strain>
    </source>
</reference>
<protein>
    <submittedName>
        <fullName evidence="3">Uncharacterized protein</fullName>
    </submittedName>
</protein>
<feature type="non-terminal residue" evidence="3">
    <location>
        <position position="128"/>
    </location>
</feature>
<keyword evidence="4" id="KW-1185">Reference proteome</keyword>
<evidence type="ECO:0000313" key="4">
    <source>
        <dbReference type="Proteomes" id="UP001445076"/>
    </source>
</evidence>
<name>A0AAW0WTW9_CHEQU</name>
<accession>A0AAW0WTW9</accession>
<keyword evidence="2" id="KW-0539">Nucleus</keyword>
<proteinExistence type="predicted"/>
<evidence type="ECO:0000256" key="2">
    <source>
        <dbReference type="ARBA" id="ARBA00023242"/>
    </source>
</evidence>
<dbReference type="GO" id="GO:0080008">
    <property type="term" value="C:Cul4-RING E3 ubiquitin ligase complex"/>
    <property type="evidence" value="ECO:0007669"/>
    <property type="project" value="TreeGrafter"/>
</dbReference>